<dbReference type="GO" id="GO:0004725">
    <property type="term" value="F:protein tyrosine phosphatase activity"/>
    <property type="evidence" value="ECO:0007669"/>
    <property type="project" value="InterPro"/>
</dbReference>
<dbReference type="Gene3D" id="3.20.20.140">
    <property type="entry name" value="Metal-dependent hydrolases"/>
    <property type="match status" value="1"/>
</dbReference>
<evidence type="ECO:0008006" key="3">
    <source>
        <dbReference type="Google" id="ProtNLM"/>
    </source>
</evidence>
<reference evidence="2" key="1">
    <citation type="submission" date="2018-05" db="EMBL/GenBank/DDBJ databases">
        <authorList>
            <person name="Lanie J.A."/>
            <person name="Ng W.-L."/>
            <person name="Kazmierczak K.M."/>
            <person name="Andrzejewski T.M."/>
            <person name="Davidsen T.M."/>
            <person name="Wayne K.J."/>
            <person name="Tettelin H."/>
            <person name="Glass J.I."/>
            <person name="Rusch D."/>
            <person name="Podicherti R."/>
            <person name="Tsui H.-C.T."/>
            <person name="Winkler M.E."/>
        </authorList>
    </citation>
    <scope>NUCLEOTIDE SEQUENCE</scope>
</reference>
<dbReference type="InterPro" id="IPR016667">
    <property type="entry name" value="Caps_polysacc_synth_CpsB/CapC"/>
</dbReference>
<dbReference type="Pfam" id="PF19567">
    <property type="entry name" value="CpsB_CapC"/>
    <property type="match status" value="1"/>
</dbReference>
<evidence type="ECO:0000313" key="2">
    <source>
        <dbReference type="EMBL" id="SVA78277.1"/>
    </source>
</evidence>
<protein>
    <recommendedName>
        <fullName evidence="3">Protein-tyrosine-phosphatase</fullName>
    </recommendedName>
</protein>
<evidence type="ECO:0000256" key="1">
    <source>
        <dbReference type="ARBA" id="ARBA00022801"/>
    </source>
</evidence>
<proteinExistence type="predicted"/>
<dbReference type="SUPFAM" id="SSF89550">
    <property type="entry name" value="PHP domain-like"/>
    <property type="match status" value="1"/>
</dbReference>
<accession>A0A381YP41</accession>
<dbReference type="PANTHER" id="PTHR39181">
    <property type="entry name" value="TYROSINE-PROTEIN PHOSPHATASE YWQE"/>
    <property type="match status" value="1"/>
</dbReference>
<sequence>MIDMYDIHNHLLPGVDDGPGDFLESIQICEVAQSQNTKMIIATPHRKDVTENHSVHLIKDLVSNINGNLTQKKADIAVKLGMENHVDLDLIQEIENGRALTLNNSVYILVEMPWKDRPSYIERVIADLLQSGLIPVLAHPERMRLFEDERELLGELVRMGCKSQLTASSLYGKFGDKAQRASVDMMTEGLIHVIASDTHMAEGQRCYDMDLGFKFAKQIIGSYKATQMVESNPLAIFENQKM</sequence>
<dbReference type="PANTHER" id="PTHR39181:SF1">
    <property type="entry name" value="TYROSINE-PROTEIN PHOSPHATASE YWQE"/>
    <property type="match status" value="1"/>
</dbReference>
<dbReference type="InterPro" id="IPR016195">
    <property type="entry name" value="Pol/histidinol_Pase-like"/>
</dbReference>
<dbReference type="EMBL" id="UINC01018601">
    <property type="protein sequence ID" value="SVA78277.1"/>
    <property type="molecule type" value="Genomic_DNA"/>
</dbReference>
<dbReference type="AlphaFoldDB" id="A0A381YP41"/>
<name>A0A381YP41_9ZZZZ</name>
<dbReference type="PIRSF" id="PIRSF016557">
    <property type="entry name" value="Caps_synth_CpsB"/>
    <property type="match status" value="1"/>
</dbReference>
<organism evidence="2">
    <name type="scientific">marine metagenome</name>
    <dbReference type="NCBI Taxonomy" id="408172"/>
    <lineage>
        <taxon>unclassified sequences</taxon>
        <taxon>metagenomes</taxon>
        <taxon>ecological metagenomes</taxon>
    </lineage>
</organism>
<gene>
    <name evidence="2" type="ORF">METZ01_LOCUS131131</name>
</gene>
<keyword evidence="1" id="KW-0378">Hydrolase</keyword>
<dbReference type="GO" id="GO:0030145">
    <property type="term" value="F:manganese ion binding"/>
    <property type="evidence" value="ECO:0007669"/>
    <property type="project" value="InterPro"/>
</dbReference>